<evidence type="ECO:0000256" key="7">
    <source>
        <dbReference type="ARBA" id="ARBA00023136"/>
    </source>
</evidence>
<dbReference type="Gene3D" id="3.30.200.20">
    <property type="entry name" value="Phosphorylase Kinase, domain 1"/>
    <property type="match status" value="1"/>
</dbReference>
<feature type="region of interest" description="Disordered" evidence="11">
    <location>
        <begin position="1"/>
        <end position="61"/>
    </location>
</feature>
<evidence type="ECO:0000313" key="13">
    <source>
        <dbReference type="Ensembl" id="ENSOTSP00005049698.2"/>
    </source>
</evidence>
<evidence type="ECO:0000256" key="6">
    <source>
        <dbReference type="ARBA" id="ARBA00022990"/>
    </source>
</evidence>
<dbReference type="Proteomes" id="UP000694402">
    <property type="component" value="Unassembled WGS sequence"/>
</dbReference>
<sequence length="560" mass="62809">MSEGEGKQVLDSVQEGKPESMVASPTVSPPVSTVTQPPATAATEDEEEESEDESEILEESPCGRWQKRREEVNQRNVPGIDNAYLAMDTEEGVEVVWNEVMFSERKNFKLQEEKVKAVFDNLIQLEHLNIVKFHKYWADVKENRARVIFITEYMSSGSLKQFLKKTKKNHKTMNEKAWKRWCTQILSALSYLHSCDPPIIHGNLTCDTIFIQHNGLIKIGSVAPDTINNHVKTCREEQKSLHFFAPEYGAVADVTTAVDIYSFGMCALEMAVLEIQSNGESSYVSQEAINSAIQFLEDPLQREFIQKCLEQDPSKRPTAKELLFHQALFEVPLLKLLAAHCIVSHQHMIPENALEDMTKNMDLNLVIVEVKDGVQMKLSQFPALELDKFLEDVRNGIYPLTAFGVPGPKQPEQEAVKSPIVPPSVKSPTPEPAEMETRKVRPKGGGGSTELENRKVSPKGGGGSTEMETRKVLQMQCNIEPVDEGAKHHLTLLLKLEDKLNRHLSCDLLPNENVQELAVELVQLGFISEGDQPRLASVLEEAFSKFYSRNGFLNPVTVSS</sequence>
<evidence type="ECO:0000256" key="5">
    <source>
        <dbReference type="ARBA" id="ARBA00022553"/>
    </source>
</evidence>
<dbReference type="SUPFAM" id="SSF56112">
    <property type="entry name" value="Protein kinase-like (PK-like)"/>
    <property type="match status" value="1"/>
</dbReference>
<feature type="compositionally biased region" description="Acidic residues" evidence="11">
    <location>
        <begin position="43"/>
        <end position="58"/>
    </location>
</feature>
<dbReference type="PROSITE" id="PS50011">
    <property type="entry name" value="PROTEIN_KINASE_DOM"/>
    <property type="match status" value="1"/>
</dbReference>
<dbReference type="Pfam" id="PF00069">
    <property type="entry name" value="Pkinase"/>
    <property type="match status" value="1"/>
</dbReference>
<reference evidence="13" key="2">
    <citation type="submission" date="2025-09" db="UniProtKB">
        <authorList>
            <consortium name="Ensembl"/>
        </authorList>
    </citation>
    <scope>IDENTIFICATION</scope>
</reference>
<accession>A0A8C8GET1</accession>
<dbReference type="InterPro" id="IPR000719">
    <property type="entry name" value="Prot_kinase_dom"/>
</dbReference>
<dbReference type="FunFam" id="1.10.510.10:FF:000181">
    <property type="entry name" value="Nuclear receptor-binding protein 1"/>
    <property type="match status" value="1"/>
</dbReference>
<dbReference type="GO" id="GO:0030027">
    <property type="term" value="C:lamellipodium"/>
    <property type="evidence" value="ECO:0007669"/>
    <property type="project" value="UniProtKB-SubCell"/>
</dbReference>
<dbReference type="CDD" id="cd14034">
    <property type="entry name" value="PK_NRBP1"/>
    <property type="match status" value="1"/>
</dbReference>
<organism evidence="13 14">
    <name type="scientific">Oncorhynchus tshawytscha</name>
    <name type="common">Chinook salmon</name>
    <name type="synonym">Salmo tshawytscha</name>
    <dbReference type="NCBI Taxonomy" id="74940"/>
    <lineage>
        <taxon>Eukaryota</taxon>
        <taxon>Metazoa</taxon>
        <taxon>Chordata</taxon>
        <taxon>Craniata</taxon>
        <taxon>Vertebrata</taxon>
        <taxon>Euteleostomi</taxon>
        <taxon>Actinopterygii</taxon>
        <taxon>Neopterygii</taxon>
        <taxon>Teleostei</taxon>
        <taxon>Protacanthopterygii</taxon>
        <taxon>Salmoniformes</taxon>
        <taxon>Salmonidae</taxon>
        <taxon>Salmoninae</taxon>
        <taxon>Oncorhynchus</taxon>
    </lineage>
</organism>
<comment type="subunit">
    <text evidence="9">Homodimer. Binds to MLF1, recruiting a serine kinase which phosphorylates both itself and MLF1. Phosphorylated MLF1 binds to YWHAZ and is retained in the cytoplasm. Interacts with ELOC/TCEB1, ELOB/TCEB2, TSC22D2 and TSC22D4. Interacts with the Elongin BC E3 ubiquitin ligase complex via its interaction with ELOB/TCEB2 and ELOC/TCEB1. Interacts with SALL4.</text>
</comment>
<dbReference type="FunFam" id="3.30.200.20:FF:000098">
    <property type="entry name" value="Nuclear receptor-binding protein 1"/>
    <property type="match status" value="1"/>
</dbReference>
<evidence type="ECO:0000256" key="9">
    <source>
        <dbReference type="ARBA" id="ARBA00063706"/>
    </source>
</evidence>
<evidence type="ECO:0000256" key="8">
    <source>
        <dbReference type="ARBA" id="ARBA00023273"/>
    </source>
</evidence>
<feature type="region of interest" description="Disordered" evidence="11">
    <location>
        <begin position="408"/>
        <end position="467"/>
    </location>
</feature>
<evidence type="ECO:0000313" key="14">
    <source>
        <dbReference type="Proteomes" id="UP000694402"/>
    </source>
</evidence>
<dbReference type="GO" id="GO:0004672">
    <property type="term" value="F:protein kinase activity"/>
    <property type="evidence" value="ECO:0007669"/>
    <property type="project" value="InterPro"/>
</dbReference>
<dbReference type="Gene3D" id="1.10.510.10">
    <property type="entry name" value="Transferase(Phosphotransferase) domain 1"/>
    <property type="match status" value="1"/>
</dbReference>
<dbReference type="Ensembl" id="ENSOTST00005054039.2">
    <property type="protein sequence ID" value="ENSOTSP00005049698.2"/>
    <property type="gene ID" value="ENSOTSG00005024009.2"/>
</dbReference>
<evidence type="ECO:0000256" key="11">
    <source>
        <dbReference type="SAM" id="MobiDB-lite"/>
    </source>
</evidence>
<comment type="subcellular location">
    <subcellularLocation>
        <location evidence="3">Cell projection</location>
        <location evidence="3">Lamellipodium</location>
    </subcellularLocation>
    <subcellularLocation>
        <location evidence="2">Cytoplasm</location>
    </subcellularLocation>
    <subcellularLocation>
        <location evidence="1">Endomembrane system</location>
    </subcellularLocation>
</comment>
<dbReference type="AlphaFoldDB" id="A0A8C8GET1"/>
<dbReference type="GeneTree" id="ENSGT00940000155605"/>
<feature type="compositionally biased region" description="Low complexity" evidence="11">
    <location>
        <begin position="20"/>
        <end position="42"/>
    </location>
</feature>
<dbReference type="PANTHER" id="PTHR13902">
    <property type="entry name" value="SERINE/THREONINE-PROTEIN KINASE WNK WITH NO LYSINE -RELATED"/>
    <property type="match status" value="1"/>
</dbReference>
<dbReference type="GO" id="GO:0005737">
    <property type="term" value="C:cytoplasm"/>
    <property type="evidence" value="ECO:0007669"/>
    <property type="project" value="UniProtKB-SubCell"/>
</dbReference>
<feature type="domain" description="Protein kinase" evidence="12">
    <location>
        <begin position="69"/>
        <end position="328"/>
    </location>
</feature>
<protein>
    <recommendedName>
        <fullName evidence="10">Nuclear receptor-binding protein</fullName>
    </recommendedName>
</protein>
<keyword evidence="5" id="KW-0597">Phosphoprotein</keyword>
<gene>
    <name evidence="13" type="primary">NRBP1</name>
</gene>
<evidence type="ECO:0000256" key="2">
    <source>
        <dbReference type="ARBA" id="ARBA00004496"/>
    </source>
</evidence>
<reference evidence="13" key="1">
    <citation type="submission" date="2025-08" db="UniProtKB">
        <authorList>
            <consortium name="Ensembl"/>
        </authorList>
    </citation>
    <scope>IDENTIFICATION</scope>
</reference>
<evidence type="ECO:0000256" key="3">
    <source>
        <dbReference type="ARBA" id="ARBA00004510"/>
    </source>
</evidence>
<feature type="compositionally biased region" description="Basic and acidic residues" evidence="11">
    <location>
        <begin position="1"/>
        <end position="18"/>
    </location>
</feature>
<keyword evidence="6" id="KW-0007">Acetylation</keyword>
<dbReference type="GO" id="GO:0012505">
    <property type="term" value="C:endomembrane system"/>
    <property type="evidence" value="ECO:0007669"/>
    <property type="project" value="UniProtKB-SubCell"/>
</dbReference>
<evidence type="ECO:0000256" key="10">
    <source>
        <dbReference type="ARBA" id="ARBA00067236"/>
    </source>
</evidence>
<evidence type="ECO:0000259" key="12">
    <source>
        <dbReference type="PROSITE" id="PS50011"/>
    </source>
</evidence>
<evidence type="ECO:0000256" key="1">
    <source>
        <dbReference type="ARBA" id="ARBA00004308"/>
    </source>
</evidence>
<keyword evidence="8" id="KW-0966">Cell projection</keyword>
<keyword evidence="4" id="KW-0963">Cytoplasm</keyword>
<dbReference type="InterPro" id="IPR011009">
    <property type="entry name" value="Kinase-like_dom_sf"/>
</dbReference>
<feature type="compositionally biased region" description="Low complexity" evidence="11">
    <location>
        <begin position="416"/>
        <end position="428"/>
    </location>
</feature>
<dbReference type="GO" id="GO:0005524">
    <property type="term" value="F:ATP binding"/>
    <property type="evidence" value="ECO:0007669"/>
    <property type="project" value="InterPro"/>
</dbReference>
<keyword evidence="14" id="KW-1185">Reference proteome</keyword>
<keyword evidence="7" id="KW-0472">Membrane</keyword>
<dbReference type="InterPro" id="IPR050588">
    <property type="entry name" value="WNK_Ser-Thr_kinase"/>
</dbReference>
<proteinExistence type="predicted"/>
<name>A0A8C8GET1_ONCTS</name>
<evidence type="ECO:0000256" key="4">
    <source>
        <dbReference type="ARBA" id="ARBA00022490"/>
    </source>
</evidence>